<name>A0A561T2T6_9PSEU</name>
<accession>A0A561T2T6</accession>
<evidence type="ECO:0000256" key="1">
    <source>
        <dbReference type="SAM" id="MobiDB-lite"/>
    </source>
</evidence>
<dbReference type="Gene3D" id="3.40.50.880">
    <property type="match status" value="1"/>
</dbReference>
<dbReference type="InterPro" id="IPR044668">
    <property type="entry name" value="PuuD-like"/>
</dbReference>
<comment type="caution">
    <text evidence="2">The sequence shown here is derived from an EMBL/GenBank/DDBJ whole genome shotgun (WGS) entry which is preliminary data.</text>
</comment>
<dbReference type="PANTHER" id="PTHR43235">
    <property type="entry name" value="GLUTAMINE AMIDOTRANSFERASE PB2B2.05-RELATED"/>
    <property type="match status" value="1"/>
</dbReference>
<dbReference type="OrthoDB" id="9813383at2"/>
<dbReference type="GO" id="GO:0016740">
    <property type="term" value="F:transferase activity"/>
    <property type="evidence" value="ECO:0007669"/>
    <property type="project" value="UniProtKB-KW"/>
</dbReference>
<dbReference type="GO" id="GO:0033969">
    <property type="term" value="F:gamma-glutamyl-gamma-aminobutyrate hydrolase activity"/>
    <property type="evidence" value="ECO:0007669"/>
    <property type="project" value="TreeGrafter"/>
</dbReference>
<dbReference type="CDD" id="cd01745">
    <property type="entry name" value="GATase1_2"/>
    <property type="match status" value="1"/>
</dbReference>
<dbReference type="Pfam" id="PF07722">
    <property type="entry name" value="Peptidase_C26"/>
    <property type="match status" value="1"/>
</dbReference>
<feature type="region of interest" description="Disordered" evidence="1">
    <location>
        <begin position="81"/>
        <end position="104"/>
    </location>
</feature>
<sequence>MASNGSDPHSPDPAAGPRPVIGVTAYGERASYGVWDHEAVLLPRTYPDVVIAAGGVPVLLPPVPESAAAVDRLDAVVLAGGPDVGPDRYGASPHPRTGQPRPERDAAELAVLRRALDRGIPVLGVCRGAQVLNVGLGGTLVQHVPDVVGHPGHNPSPGVFGTTEVTLEAGSRVGAALGRAASVRCHHHQALDRLADGLVVTGRAADGLVEAVELAGSPFVVGVQWHPEEDATDVRLMAALVTAAATARR</sequence>
<dbReference type="EMBL" id="VIWU01000001">
    <property type="protein sequence ID" value="TWF81417.1"/>
    <property type="molecule type" value="Genomic_DNA"/>
</dbReference>
<dbReference type="AlphaFoldDB" id="A0A561T2T6"/>
<dbReference type="PROSITE" id="PS51273">
    <property type="entry name" value="GATASE_TYPE_1"/>
    <property type="match status" value="1"/>
</dbReference>
<dbReference type="Proteomes" id="UP000321261">
    <property type="component" value="Unassembled WGS sequence"/>
</dbReference>
<dbReference type="InterPro" id="IPR029062">
    <property type="entry name" value="Class_I_gatase-like"/>
</dbReference>
<evidence type="ECO:0000313" key="3">
    <source>
        <dbReference type="Proteomes" id="UP000321261"/>
    </source>
</evidence>
<dbReference type="PANTHER" id="PTHR43235:SF1">
    <property type="entry name" value="GLUTAMINE AMIDOTRANSFERASE PB2B2.05-RELATED"/>
    <property type="match status" value="1"/>
</dbReference>
<organism evidence="2 3">
    <name type="scientific">Pseudonocardia hierapolitana</name>
    <dbReference type="NCBI Taxonomy" id="1128676"/>
    <lineage>
        <taxon>Bacteria</taxon>
        <taxon>Bacillati</taxon>
        <taxon>Actinomycetota</taxon>
        <taxon>Actinomycetes</taxon>
        <taxon>Pseudonocardiales</taxon>
        <taxon>Pseudonocardiaceae</taxon>
        <taxon>Pseudonocardia</taxon>
    </lineage>
</organism>
<dbReference type="GO" id="GO:0006598">
    <property type="term" value="P:polyamine catabolic process"/>
    <property type="evidence" value="ECO:0007669"/>
    <property type="project" value="TreeGrafter"/>
</dbReference>
<keyword evidence="3" id="KW-1185">Reference proteome</keyword>
<dbReference type="RefSeq" id="WP_147259922.1">
    <property type="nucleotide sequence ID" value="NZ_VIWU01000001.1"/>
</dbReference>
<protein>
    <submittedName>
        <fullName evidence="2">Anthranilate synthase component 2/putative glutamine amidotransferase</fullName>
    </submittedName>
</protein>
<dbReference type="GO" id="GO:0005829">
    <property type="term" value="C:cytosol"/>
    <property type="evidence" value="ECO:0007669"/>
    <property type="project" value="TreeGrafter"/>
</dbReference>
<keyword evidence="2" id="KW-0315">Glutamine amidotransferase</keyword>
<dbReference type="SUPFAM" id="SSF52317">
    <property type="entry name" value="Class I glutamine amidotransferase-like"/>
    <property type="match status" value="1"/>
</dbReference>
<dbReference type="InterPro" id="IPR011697">
    <property type="entry name" value="Peptidase_C26"/>
</dbReference>
<proteinExistence type="predicted"/>
<reference evidence="2 3" key="1">
    <citation type="submission" date="2019-06" db="EMBL/GenBank/DDBJ databases">
        <title>Sequencing the genomes of 1000 actinobacteria strains.</title>
        <authorList>
            <person name="Klenk H.-P."/>
        </authorList>
    </citation>
    <scope>NUCLEOTIDE SEQUENCE [LARGE SCALE GENOMIC DNA]</scope>
    <source>
        <strain evidence="2 3">DSM 45671</strain>
    </source>
</reference>
<evidence type="ECO:0000313" key="2">
    <source>
        <dbReference type="EMBL" id="TWF81417.1"/>
    </source>
</evidence>
<keyword evidence="2" id="KW-0808">Transferase</keyword>
<gene>
    <name evidence="2" type="ORF">FHX44_117360</name>
</gene>
<feature type="region of interest" description="Disordered" evidence="1">
    <location>
        <begin position="1"/>
        <end position="20"/>
    </location>
</feature>